<dbReference type="PRINTS" id="PR01010">
    <property type="entry name" value="FLGPRINGFLGI"/>
</dbReference>
<evidence type="ECO:0000313" key="9">
    <source>
        <dbReference type="EMBL" id="RIJ23714.1"/>
    </source>
</evidence>
<keyword evidence="9" id="KW-0969">Cilium</keyword>
<keyword evidence="9" id="KW-0282">Flagellum</keyword>
<comment type="caution">
    <text evidence="9">The sequence shown here is derived from an EMBL/GenBank/DDBJ whole genome shotgun (WGS) entry which is preliminary data.</text>
</comment>
<dbReference type="InterPro" id="IPR001782">
    <property type="entry name" value="Flag_FlgI"/>
</dbReference>
<dbReference type="OrthoDB" id="9786431at2"/>
<dbReference type="GO" id="GO:0005198">
    <property type="term" value="F:structural molecule activity"/>
    <property type="evidence" value="ECO:0007669"/>
    <property type="project" value="InterPro"/>
</dbReference>
<dbReference type="PANTHER" id="PTHR30381">
    <property type="entry name" value="FLAGELLAR P-RING PERIPLASMIC PROTEIN FLGI"/>
    <property type="match status" value="1"/>
</dbReference>
<gene>
    <name evidence="8" type="primary">flgI</name>
    <name evidence="9" type="ORF">D1224_05490</name>
</gene>
<comment type="function">
    <text evidence="1 8">Assembles around the rod to form the L-ring and probably protects the motor/basal body from shearing forces during rotation.</text>
</comment>
<evidence type="ECO:0000256" key="7">
    <source>
        <dbReference type="ARBA" id="ARBA00032344"/>
    </source>
</evidence>
<keyword evidence="6 8" id="KW-0975">Bacterial flagellum</keyword>
<dbReference type="GO" id="GO:0071973">
    <property type="term" value="P:bacterial-type flagellum-dependent cell motility"/>
    <property type="evidence" value="ECO:0007669"/>
    <property type="project" value="InterPro"/>
</dbReference>
<comment type="subcellular location">
    <subcellularLocation>
        <location evidence="2 8">Bacterial flagellum basal body</location>
    </subcellularLocation>
</comment>
<dbReference type="EMBL" id="QWGB01000005">
    <property type="protein sequence ID" value="RIJ23714.1"/>
    <property type="molecule type" value="Genomic_DNA"/>
</dbReference>
<evidence type="ECO:0000256" key="1">
    <source>
        <dbReference type="ARBA" id="ARBA00002591"/>
    </source>
</evidence>
<feature type="signal peptide" evidence="8">
    <location>
        <begin position="1"/>
        <end position="22"/>
    </location>
</feature>
<dbReference type="Pfam" id="PF02119">
    <property type="entry name" value="FlgI"/>
    <property type="match status" value="1"/>
</dbReference>
<keyword evidence="5" id="KW-0574">Periplasm</keyword>
<dbReference type="RefSeq" id="WP_119378904.1">
    <property type="nucleotide sequence ID" value="NZ_QWGB01000005.1"/>
</dbReference>
<comment type="similarity">
    <text evidence="8">Belongs to the FlgI family.</text>
</comment>
<accession>A0A399QZS0</accession>
<keyword evidence="9" id="KW-0966">Cell projection</keyword>
<protein>
    <recommendedName>
        <fullName evidence="3 8">Flagellar P-ring protein</fullName>
    </recommendedName>
    <alternativeName>
        <fullName evidence="7 8">Basal body P-ring protein</fullName>
    </alternativeName>
</protein>
<organism evidence="9 10">
    <name type="scientific">Henriciella barbarensis</name>
    <dbReference type="NCBI Taxonomy" id="86342"/>
    <lineage>
        <taxon>Bacteria</taxon>
        <taxon>Pseudomonadati</taxon>
        <taxon>Pseudomonadota</taxon>
        <taxon>Alphaproteobacteria</taxon>
        <taxon>Hyphomonadales</taxon>
        <taxon>Hyphomonadaceae</taxon>
        <taxon>Henriciella</taxon>
    </lineage>
</organism>
<evidence type="ECO:0000256" key="3">
    <source>
        <dbReference type="ARBA" id="ARBA00019515"/>
    </source>
</evidence>
<dbReference type="PANTHER" id="PTHR30381:SF0">
    <property type="entry name" value="FLAGELLAR P-RING PROTEIN"/>
    <property type="match status" value="1"/>
</dbReference>
<proteinExistence type="inferred from homology"/>
<evidence type="ECO:0000256" key="2">
    <source>
        <dbReference type="ARBA" id="ARBA00004117"/>
    </source>
</evidence>
<dbReference type="HAMAP" id="MF_00416">
    <property type="entry name" value="FlgI"/>
    <property type="match status" value="1"/>
</dbReference>
<sequence precursor="true">MKPILVLLALAAIAITGQPAWTADAQTRIRDVVDVEGVRQNDLIGYGIVVGLNGTGDSVRNSPFTEDSLTYMLERLGVNVQGEDIKPDNVAAVLVTATLPSFARNGSTLDISVASIGDAESLEGGTLVLTPLKGADNEVYAVAQGSIVVSGIDVKADGARARRGTPTQGAIPNGARVEREIPYQFNDRNSLVLALRDPDFTTAARIEDTINAAVGSPVAYMRDPGTVDIDLRSLQGSPSRVLASIENLPIEVAIPARIVIDEQSGTIVLGKDVTISRVAIAQGDISIKVTESPVVSQPNPFADGESIVLPRSQIEIGQTGTRNIATLDANVTLSQLISGLNALGVSPQEMGDIIRTMKAAGALHADLIIQ</sequence>
<evidence type="ECO:0000256" key="4">
    <source>
        <dbReference type="ARBA" id="ARBA00022729"/>
    </source>
</evidence>
<evidence type="ECO:0000313" key="10">
    <source>
        <dbReference type="Proteomes" id="UP000265431"/>
    </source>
</evidence>
<keyword evidence="10" id="KW-1185">Reference proteome</keyword>
<name>A0A399QZS0_9PROT</name>
<feature type="chain" id="PRO_5017489867" description="Flagellar P-ring protein" evidence="8">
    <location>
        <begin position="23"/>
        <end position="370"/>
    </location>
</feature>
<dbReference type="AlphaFoldDB" id="A0A399QZS0"/>
<dbReference type="NCBIfam" id="NF003676">
    <property type="entry name" value="PRK05303.1"/>
    <property type="match status" value="1"/>
</dbReference>
<reference evidence="9 10" key="1">
    <citation type="submission" date="2018-08" db="EMBL/GenBank/DDBJ databases">
        <title>Henriciella mobilis sp. nov., isolated from seawater.</title>
        <authorList>
            <person name="Cheng H."/>
            <person name="Wu Y.-H."/>
            <person name="Xu X.-W."/>
            <person name="Guo L.-L."/>
        </authorList>
    </citation>
    <scope>NUCLEOTIDE SEQUENCE [LARGE SCALE GENOMIC DNA]</scope>
    <source>
        <strain evidence="9 10">CCUG66934</strain>
    </source>
</reference>
<keyword evidence="4 8" id="KW-0732">Signal</keyword>
<evidence type="ECO:0000256" key="8">
    <source>
        <dbReference type="HAMAP-Rule" id="MF_00416"/>
    </source>
</evidence>
<evidence type="ECO:0000256" key="5">
    <source>
        <dbReference type="ARBA" id="ARBA00022764"/>
    </source>
</evidence>
<dbReference type="GO" id="GO:0030288">
    <property type="term" value="C:outer membrane-bounded periplasmic space"/>
    <property type="evidence" value="ECO:0007669"/>
    <property type="project" value="InterPro"/>
</dbReference>
<comment type="subunit">
    <text evidence="8">The basal body constitutes a major portion of the flagellar organelle and consists of four rings (L,P,S, and M) mounted on a central rod.</text>
</comment>
<evidence type="ECO:0000256" key="6">
    <source>
        <dbReference type="ARBA" id="ARBA00023143"/>
    </source>
</evidence>
<dbReference type="GO" id="GO:0009428">
    <property type="term" value="C:bacterial-type flagellum basal body, distal rod, P ring"/>
    <property type="evidence" value="ECO:0007669"/>
    <property type="project" value="InterPro"/>
</dbReference>
<dbReference type="Proteomes" id="UP000265431">
    <property type="component" value="Unassembled WGS sequence"/>
</dbReference>